<proteinExistence type="inferred from homology"/>
<accession>A0A2P5IDJ2</accession>
<feature type="domain" description="Methyltransferase" evidence="2">
    <location>
        <begin position="49"/>
        <end position="152"/>
    </location>
</feature>
<dbReference type="AlphaFoldDB" id="A0A2P5IDJ2"/>
<dbReference type="InParanoid" id="A0A2P5IDJ2"/>
<comment type="caution">
    <text evidence="3">The sequence shown here is derived from an EMBL/GenBank/DDBJ whole genome shotgun (WGS) entry which is preliminary data.</text>
</comment>
<dbReference type="OrthoDB" id="6329284at2759"/>
<sequence>MAQEFGTETQPQSAQRMYNTRAPNYEDSWHPDYSQRFMALVPLRPGDRVLDLCCGTGLEAFIAAEMVGEKGEVVGVDVSSGMLEKLRERQGREPQLGGRIRTFQRDVTDLGGLASEPEKGSFDAVLCSCAFVLFEDPSAVVAHWREYLKPAGLMAIDVTHEWNLRPGLVLEQVARRMGARFPSNRSWIRSIDSFKNILEAQGLVVDKAVPLERVSGKGSMYHGVDEADDQYECIVNSPLTQNCVSESFKIEAKPLFRDEWAKVAVDGKVESVDVCYVYVARKP</sequence>
<dbReference type="CDD" id="cd02440">
    <property type="entry name" value="AdoMet_MTases"/>
    <property type="match status" value="1"/>
</dbReference>
<dbReference type="SUPFAM" id="SSF53335">
    <property type="entry name" value="S-adenosyl-L-methionine-dependent methyltransferases"/>
    <property type="match status" value="1"/>
</dbReference>
<dbReference type="STRING" id="158607.A0A2P5IDJ2"/>
<dbReference type="EMBL" id="MAVT02000044">
    <property type="protein sequence ID" value="POS80556.1"/>
    <property type="molecule type" value="Genomic_DNA"/>
</dbReference>
<gene>
    <name evidence="3" type="ORF">DHEL01_v201057</name>
</gene>
<dbReference type="InterPro" id="IPR029063">
    <property type="entry name" value="SAM-dependent_MTases_sf"/>
</dbReference>
<evidence type="ECO:0000256" key="1">
    <source>
        <dbReference type="ARBA" id="ARBA00038158"/>
    </source>
</evidence>
<dbReference type="InterPro" id="IPR041698">
    <property type="entry name" value="Methyltransf_25"/>
</dbReference>
<protein>
    <recommendedName>
        <fullName evidence="2">Methyltransferase domain-containing protein</fullName>
    </recommendedName>
</protein>
<dbReference type="PANTHER" id="PTHR43591">
    <property type="entry name" value="METHYLTRANSFERASE"/>
    <property type="match status" value="1"/>
</dbReference>
<comment type="similarity">
    <text evidence="1">Belongs to the methyltransferase superfamily. LaeA methyltransferase family.</text>
</comment>
<reference evidence="3" key="1">
    <citation type="submission" date="2017-09" db="EMBL/GenBank/DDBJ databases">
        <title>Polyketide synthases of a Diaporthe helianthi virulent isolate.</title>
        <authorList>
            <person name="Baroncelli R."/>
        </authorList>
    </citation>
    <scope>NUCLEOTIDE SEQUENCE [LARGE SCALE GENOMIC DNA]</scope>
    <source>
        <strain evidence="3">7/96</strain>
    </source>
</reference>
<evidence type="ECO:0000313" key="4">
    <source>
        <dbReference type="Proteomes" id="UP000094444"/>
    </source>
</evidence>
<dbReference type="Gene3D" id="3.40.50.150">
    <property type="entry name" value="Vaccinia Virus protein VP39"/>
    <property type="match status" value="1"/>
</dbReference>
<dbReference type="Pfam" id="PF13649">
    <property type="entry name" value="Methyltransf_25"/>
    <property type="match status" value="1"/>
</dbReference>
<keyword evidence="4" id="KW-1185">Reference proteome</keyword>
<evidence type="ECO:0000313" key="3">
    <source>
        <dbReference type="EMBL" id="POS80556.1"/>
    </source>
</evidence>
<organism evidence="3 4">
    <name type="scientific">Diaporthe helianthi</name>
    <dbReference type="NCBI Taxonomy" id="158607"/>
    <lineage>
        <taxon>Eukaryota</taxon>
        <taxon>Fungi</taxon>
        <taxon>Dikarya</taxon>
        <taxon>Ascomycota</taxon>
        <taxon>Pezizomycotina</taxon>
        <taxon>Sordariomycetes</taxon>
        <taxon>Sordariomycetidae</taxon>
        <taxon>Diaporthales</taxon>
        <taxon>Diaporthaceae</taxon>
        <taxon>Diaporthe</taxon>
    </lineage>
</organism>
<evidence type="ECO:0000259" key="2">
    <source>
        <dbReference type="Pfam" id="PF13649"/>
    </source>
</evidence>
<name>A0A2P5IDJ2_DIAHE</name>
<dbReference type="Proteomes" id="UP000094444">
    <property type="component" value="Unassembled WGS sequence"/>
</dbReference>